<evidence type="ECO:0000313" key="2">
    <source>
        <dbReference type="EMBL" id="NOV43398.1"/>
    </source>
</evidence>
<evidence type="ECO:0000256" key="1">
    <source>
        <dbReference type="SAM" id="Phobius"/>
    </source>
</evidence>
<protein>
    <submittedName>
        <fullName evidence="2">Uncharacterized protein</fullName>
    </submittedName>
</protein>
<organism evidence="2">
    <name type="scientific">Rhipicephalus microplus</name>
    <name type="common">Cattle tick</name>
    <name type="synonym">Boophilus microplus</name>
    <dbReference type="NCBI Taxonomy" id="6941"/>
    <lineage>
        <taxon>Eukaryota</taxon>
        <taxon>Metazoa</taxon>
        <taxon>Ecdysozoa</taxon>
        <taxon>Arthropoda</taxon>
        <taxon>Chelicerata</taxon>
        <taxon>Arachnida</taxon>
        <taxon>Acari</taxon>
        <taxon>Parasitiformes</taxon>
        <taxon>Ixodida</taxon>
        <taxon>Ixodoidea</taxon>
        <taxon>Ixodidae</taxon>
        <taxon>Rhipicephalinae</taxon>
        <taxon>Rhipicephalus</taxon>
        <taxon>Boophilus</taxon>
    </lineage>
</organism>
<proteinExistence type="predicted"/>
<dbReference type="EMBL" id="GHWJ01010661">
    <property type="protein sequence ID" value="NOV43398.1"/>
    <property type="molecule type" value="Transcribed_RNA"/>
</dbReference>
<accession>A0A6M2DE12</accession>
<keyword evidence="1" id="KW-1133">Transmembrane helix</keyword>
<keyword evidence="1" id="KW-0812">Transmembrane</keyword>
<reference evidence="2" key="1">
    <citation type="submission" date="2019-09" db="EMBL/GenBank/DDBJ databases">
        <title>Organ-specific transcriptomic study of the physiology of the cattle tick, Rhipicephalus microplus.</title>
        <authorList>
            <person name="Tirloni L."/>
            <person name="Braz G."/>
            <person name="Gandara A.C.P."/>
            <person name="Sabadin G.A."/>
            <person name="da Silva R.M."/>
            <person name="Guizzo M.G."/>
            <person name="Machado J.A."/>
            <person name="Costa E.P."/>
            <person name="Gomes H.F."/>
            <person name="Moraes J."/>
            <person name="Mota M.B.S."/>
            <person name="Mesquita R.D."/>
            <person name="Alvarenga P.H."/>
            <person name="Alves F."/>
            <person name="Seixas A."/>
            <person name="da Fonseca R.N."/>
            <person name="Fogaca A."/>
            <person name="Logullo C."/>
            <person name="Tanaka A."/>
            <person name="Daffre S."/>
            <person name="Termignoni C."/>
            <person name="Vaz I.S.Jr."/>
            <person name="Oliveira P.L."/>
            <person name="Ribeiro J.M."/>
        </authorList>
    </citation>
    <scope>NUCLEOTIDE SEQUENCE</scope>
    <source>
        <strain evidence="2">Porto Alegre</strain>
    </source>
</reference>
<dbReference type="AlphaFoldDB" id="A0A6M2DE12"/>
<feature type="transmembrane region" description="Helical" evidence="1">
    <location>
        <begin position="15"/>
        <end position="37"/>
    </location>
</feature>
<sequence length="76" mass="8897">MYTIQIYIVVYDQSFFFQFLLLWMVSGRGCCVTVYVLHSFPLCVYYKLTQPLPFPNFFFVCDACHSAVCLRDASQT</sequence>
<keyword evidence="1" id="KW-0472">Membrane</keyword>
<name>A0A6M2DE12_RHIMP</name>